<keyword evidence="13" id="KW-1015">Disulfide bond</keyword>
<dbReference type="NCBIfam" id="NF033628">
    <property type="entry name" value="snapalysin"/>
    <property type="match status" value="1"/>
</dbReference>
<comment type="caution">
    <text evidence="15">The sequence shown here is derived from an EMBL/GenBank/DDBJ whole genome shotgun (WGS) entry which is preliminary data.</text>
</comment>
<evidence type="ECO:0000256" key="1">
    <source>
        <dbReference type="ARBA" id="ARBA00000612"/>
    </source>
</evidence>
<evidence type="ECO:0000256" key="8">
    <source>
        <dbReference type="ARBA" id="ARBA00022670"/>
    </source>
</evidence>
<dbReference type="Pfam" id="PF02031">
    <property type="entry name" value="Peptidase_M7"/>
    <property type="match status" value="1"/>
</dbReference>
<dbReference type="EC" id="3.4.24.77" evidence="5 14"/>
<dbReference type="EMBL" id="JBFAUK010000001">
    <property type="protein sequence ID" value="MEV5504875.1"/>
    <property type="molecule type" value="Genomic_DNA"/>
</dbReference>
<keyword evidence="8 14" id="KW-0645">Protease</keyword>
<proteinExistence type="inferred from homology"/>
<evidence type="ECO:0000313" key="15">
    <source>
        <dbReference type="EMBL" id="MEV5504875.1"/>
    </source>
</evidence>
<protein>
    <recommendedName>
        <fullName evidence="6 14">Extracellular small neutral protease</fullName>
        <ecNumber evidence="5 14">3.4.24.77</ecNumber>
    </recommendedName>
</protein>
<evidence type="ECO:0000256" key="11">
    <source>
        <dbReference type="ARBA" id="ARBA00022833"/>
    </source>
</evidence>
<keyword evidence="11 14" id="KW-0862">Zinc</keyword>
<accession>A0ABV3JPW4</accession>
<name>A0ABV3JPW4_STRON</name>
<organism evidence="15 16">
    <name type="scientific">Streptomyces orinoci</name>
    <name type="common">Streptoverticillium orinoci</name>
    <dbReference type="NCBI Taxonomy" id="67339"/>
    <lineage>
        <taxon>Bacteria</taxon>
        <taxon>Bacillati</taxon>
        <taxon>Actinomycetota</taxon>
        <taxon>Actinomycetes</taxon>
        <taxon>Kitasatosporales</taxon>
        <taxon>Streptomycetaceae</taxon>
        <taxon>Streptomyces</taxon>
    </lineage>
</organism>
<keyword evidence="9 14" id="KW-0479">Metal-binding</keyword>
<dbReference type="Proteomes" id="UP001552594">
    <property type="component" value="Unassembled WGS sequence"/>
</dbReference>
<dbReference type="RefSeq" id="WP_241561245.1">
    <property type="nucleotide sequence ID" value="NZ_JBFAUK010000001.1"/>
</dbReference>
<evidence type="ECO:0000256" key="9">
    <source>
        <dbReference type="ARBA" id="ARBA00022723"/>
    </source>
</evidence>
<evidence type="ECO:0000256" key="10">
    <source>
        <dbReference type="ARBA" id="ARBA00022801"/>
    </source>
</evidence>
<keyword evidence="7 14" id="KW-0964">Secreted</keyword>
<dbReference type="SUPFAM" id="SSF55486">
    <property type="entry name" value="Metalloproteases ('zincins'), catalytic domain"/>
    <property type="match status" value="1"/>
</dbReference>
<evidence type="ECO:0000256" key="5">
    <source>
        <dbReference type="ARBA" id="ARBA00012325"/>
    </source>
</evidence>
<evidence type="ECO:0000256" key="3">
    <source>
        <dbReference type="ARBA" id="ARBA00004613"/>
    </source>
</evidence>
<evidence type="ECO:0000256" key="13">
    <source>
        <dbReference type="ARBA" id="ARBA00023157"/>
    </source>
</evidence>
<dbReference type="InterPro" id="IPR024079">
    <property type="entry name" value="MetalloPept_cat_dom_sf"/>
</dbReference>
<feature type="signal peptide" evidence="14">
    <location>
        <begin position="1"/>
        <end position="34"/>
    </location>
</feature>
<dbReference type="Gene3D" id="3.40.390.10">
    <property type="entry name" value="Collagenase (Catalytic Domain)"/>
    <property type="match status" value="1"/>
</dbReference>
<evidence type="ECO:0000256" key="12">
    <source>
        <dbReference type="ARBA" id="ARBA00023049"/>
    </source>
</evidence>
<comment type="catalytic activity">
    <reaction evidence="1 14">
        <text>Hydrolyzes proteins with a preference for Tyr or Phe in the P1' position. Has no action on amino-acid p-nitroanilides.</text>
        <dbReference type="EC" id="3.4.24.77"/>
    </reaction>
</comment>
<dbReference type="InterPro" id="IPR000013">
    <property type="entry name" value="Peptidase_M7"/>
</dbReference>
<reference evidence="15 16" key="1">
    <citation type="submission" date="2024-06" db="EMBL/GenBank/DDBJ databases">
        <title>The Natural Products Discovery Center: Release of the First 8490 Sequenced Strains for Exploring Actinobacteria Biosynthetic Diversity.</title>
        <authorList>
            <person name="Kalkreuter E."/>
            <person name="Kautsar S.A."/>
            <person name="Yang D."/>
            <person name="Bader C.D."/>
            <person name="Teijaro C.N."/>
            <person name="Fluegel L."/>
            <person name="Davis C.M."/>
            <person name="Simpson J.R."/>
            <person name="Lauterbach L."/>
            <person name="Steele A.D."/>
            <person name="Gui C."/>
            <person name="Meng S."/>
            <person name="Li G."/>
            <person name="Viehrig K."/>
            <person name="Ye F."/>
            <person name="Su P."/>
            <person name="Kiefer A.F."/>
            <person name="Nichols A."/>
            <person name="Cepeda A.J."/>
            <person name="Yan W."/>
            <person name="Fan B."/>
            <person name="Jiang Y."/>
            <person name="Adhikari A."/>
            <person name="Zheng C.-J."/>
            <person name="Schuster L."/>
            <person name="Cowan T.M."/>
            <person name="Smanski M.J."/>
            <person name="Chevrette M.G."/>
            <person name="De Carvalho L.P.S."/>
            <person name="Shen B."/>
        </authorList>
    </citation>
    <scope>NUCLEOTIDE SEQUENCE [LARGE SCALE GENOMIC DNA]</scope>
    <source>
        <strain evidence="15 16">NPDC052347</strain>
    </source>
</reference>
<comment type="subcellular location">
    <subcellularLocation>
        <location evidence="3 14">Secreted</location>
    </subcellularLocation>
</comment>
<dbReference type="PIRSF" id="PIRSF016573">
    <property type="entry name" value="Peptidase_M7"/>
    <property type="match status" value="1"/>
</dbReference>
<evidence type="ECO:0000256" key="7">
    <source>
        <dbReference type="ARBA" id="ARBA00022525"/>
    </source>
</evidence>
<gene>
    <name evidence="15" type="primary">snpA</name>
    <name evidence="15" type="ORF">AB0L16_00115</name>
</gene>
<keyword evidence="14" id="KW-0732">Signal</keyword>
<sequence>MSTFRPALKRSSMVLTAALGLGLTAVITAVPAQAAGDHHQVSTARSRAAYAGSKAEAANNKAFFAAVMKSALAKQQASPGLRTVTVTYDASQAPSFAGEIANAARIWNSSVHNIRLQAGGNADFTYYEGDDPNGSYASTDGHGHGYVFLDYQQNQEFNSTRVTAHETGHVLGLPDHYSGPCSELMSGGGPGPSCTNPYPDANERRRVDALWANGLSAMADKGVRAKVR</sequence>
<dbReference type="GO" id="GO:0016787">
    <property type="term" value="F:hydrolase activity"/>
    <property type="evidence" value="ECO:0007669"/>
    <property type="project" value="UniProtKB-KW"/>
</dbReference>
<feature type="chain" id="PRO_5045015687" description="Extracellular small neutral protease" evidence="14">
    <location>
        <begin position="35"/>
        <end position="228"/>
    </location>
</feature>
<comment type="cofactor">
    <cofactor evidence="2 14">
        <name>Zn(2+)</name>
        <dbReference type="ChEBI" id="CHEBI:29105"/>
    </cofactor>
</comment>
<keyword evidence="10 14" id="KW-0378">Hydrolase</keyword>
<dbReference type="PRINTS" id="PR00787">
    <property type="entry name" value="NEUTRALPTASE"/>
</dbReference>
<comment type="similarity">
    <text evidence="4 14">Belongs to the peptidase M7 family.</text>
</comment>
<evidence type="ECO:0000313" key="16">
    <source>
        <dbReference type="Proteomes" id="UP001552594"/>
    </source>
</evidence>
<keyword evidence="12 14" id="KW-0482">Metalloprotease</keyword>
<evidence type="ECO:0000256" key="14">
    <source>
        <dbReference type="PIRNR" id="PIRNR016573"/>
    </source>
</evidence>
<evidence type="ECO:0000256" key="6">
    <source>
        <dbReference type="ARBA" id="ARBA00019129"/>
    </source>
</evidence>
<keyword evidence="16" id="KW-1185">Reference proteome</keyword>
<evidence type="ECO:0000256" key="2">
    <source>
        <dbReference type="ARBA" id="ARBA00001947"/>
    </source>
</evidence>
<evidence type="ECO:0000256" key="4">
    <source>
        <dbReference type="ARBA" id="ARBA00006571"/>
    </source>
</evidence>